<protein>
    <recommendedName>
        <fullName evidence="1">HNH nuclease domain-containing protein</fullName>
    </recommendedName>
</protein>
<dbReference type="EMBL" id="LAZR01024124">
    <property type="protein sequence ID" value="KKL76201.1"/>
    <property type="molecule type" value="Genomic_DNA"/>
</dbReference>
<dbReference type="InterPro" id="IPR003615">
    <property type="entry name" value="HNH_nuc"/>
</dbReference>
<accession>A0A0F9FCK4</accession>
<sequence length="146" mass="17406">MERRGNRHHKPLLEIFESRVDEVSNECWRWPGYQHPETGYSFIRTNYKLHRVHRLAYERRFGPVPKGIDLHHLCFHRWCWNPLHLLPVNRKEHSPEGLVNQYVGRTHCSKGHNYKEDGYSYTNPQGKTCRRCRACNKESRGALAGR</sequence>
<evidence type="ECO:0000313" key="2">
    <source>
        <dbReference type="EMBL" id="KKL76201.1"/>
    </source>
</evidence>
<feature type="domain" description="HNH nuclease" evidence="1">
    <location>
        <begin position="51"/>
        <end position="94"/>
    </location>
</feature>
<dbReference type="InterPro" id="IPR044925">
    <property type="entry name" value="His-Me_finger_sf"/>
</dbReference>
<dbReference type="Pfam" id="PF13392">
    <property type="entry name" value="HNH_3"/>
    <property type="match status" value="1"/>
</dbReference>
<organism evidence="2">
    <name type="scientific">marine sediment metagenome</name>
    <dbReference type="NCBI Taxonomy" id="412755"/>
    <lineage>
        <taxon>unclassified sequences</taxon>
        <taxon>metagenomes</taxon>
        <taxon>ecological metagenomes</taxon>
    </lineage>
</organism>
<comment type="caution">
    <text evidence="2">The sequence shown here is derived from an EMBL/GenBank/DDBJ whole genome shotgun (WGS) entry which is preliminary data.</text>
</comment>
<dbReference type="AlphaFoldDB" id="A0A0F9FCK4"/>
<proteinExistence type="predicted"/>
<dbReference type="SUPFAM" id="SSF54060">
    <property type="entry name" value="His-Me finger endonucleases"/>
    <property type="match status" value="1"/>
</dbReference>
<name>A0A0F9FCK4_9ZZZZ</name>
<reference evidence="2" key="1">
    <citation type="journal article" date="2015" name="Nature">
        <title>Complex archaea that bridge the gap between prokaryotes and eukaryotes.</title>
        <authorList>
            <person name="Spang A."/>
            <person name="Saw J.H."/>
            <person name="Jorgensen S.L."/>
            <person name="Zaremba-Niedzwiedzka K."/>
            <person name="Martijn J."/>
            <person name="Lind A.E."/>
            <person name="van Eijk R."/>
            <person name="Schleper C."/>
            <person name="Guy L."/>
            <person name="Ettema T.J."/>
        </authorList>
    </citation>
    <scope>NUCLEOTIDE SEQUENCE</scope>
</reference>
<evidence type="ECO:0000259" key="1">
    <source>
        <dbReference type="Pfam" id="PF13392"/>
    </source>
</evidence>
<gene>
    <name evidence="2" type="ORF">LCGC14_2047260</name>
</gene>